<evidence type="ECO:0008006" key="4">
    <source>
        <dbReference type="Google" id="ProtNLM"/>
    </source>
</evidence>
<feature type="transmembrane region" description="Helical" evidence="1">
    <location>
        <begin position="49"/>
        <end position="69"/>
    </location>
</feature>
<evidence type="ECO:0000313" key="2">
    <source>
        <dbReference type="EMBL" id="GLZ77296.1"/>
    </source>
</evidence>
<proteinExistence type="predicted"/>
<keyword evidence="3" id="KW-1185">Reference proteome</keyword>
<dbReference type="AlphaFoldDB" id="A0A9W6SKC7"/>
<keyword evidence="1" id="KW-0472">Membrane</keyword>
<sequence>MTDDHDLRLVASFRDDTDAPSPQRLASMRAEFLKGRTVTRKTFFTPKRLGLIGGPVVAAIAVGAFALAGPGNPTAAPGPDTSVTQEALAPNADARTVLAYFAMKAATGEATTLQPGQYILEHVQGTGFKELTTTLSPFEWRTWNDPFRQMADKKESGLADDGSPYANVFPDEALPALTFLDPSPAYLDALTGDPAAIAEQWRAEWLAAIRWDHDGQRGTGPLRLTPGTPEFLAERDYQDGQIFRFTAKNLLTLAQTAATPAKRALIWAALAELKGVTRTDGTVTDYLGRVGVALGIEFTATGARWELILDPETSRVLGDRTLKDGSVPNQSSIEIKVVNSLDEQ</sequence>
<keyword evidence="1" id="KW-1133">Transmembrane helix</keyword>
<accession>A0A9W6SKC7</accession>
<protein>
    <recommendedName>
        <fullName evidence="4">CU044_5270 family protein</fullName>
    </recommendedName>
</protein>
<comment type="caution">
    <text evidence="2">The sequence shown here is derived from an EMBL/GenBank/DDBJ whole genome shotgun (WGS) entry which is preliminary data.</text>
</comment>
<evidence type="ECO:0000256" key="1">
    <source>
        <dbReference type="SAM" id="Phobius"/>
    </source>
</evidence>
<keyword evidence="1" id="KW-0812">Transmembrane</keyword>
<dbReference type="RefSeq" id="WP_285662422.1">
    <property type="nucleotide sequence ID" value="NZ_BSTX01000001.1"/>
</dbReference>
<name>A0A9W6SKC7_9ACTN</name>
<dbReference type="EMBL" id="BSTX01000001">
    <property type="protein sequence ID" value="GLZ77296.1"/>
    <property type="molecule type" value="Genomic_DNA"/>
</dbReference>
<organism evidence="2 3">
    <name type="scientific">Actinorhabdospora filicis</name>
    <dbReference type="NCBI Taxonomy" id="1785913"/>
    <lineage>
        <taxon>Bacteria</taxon>
        <taxon>Bacillati</taxon>
        <taxon>Actinomycetota</taxon>
        <taxon>Actinomycetes</taxon>
        <taxon>Micromonosporales</taxon>
        <taxon>Micromonosporaceae</taxon>
        <taxon>Actinorhabdospora</taxon>
    </lineage>
</organism>
<evidence type="ECO:0000313" key="3">
    <source>
        <dbReference type="Proteomes" id="UP001165079"/>
    </source>
</evidence>
<gene>
    <name evidence="2" type="ORF">Afil01_21030</name>
</gene>
<dbReference type="Proteomes" id="UP001165079">
    <property type="component" value="Unassembled WGS sequence"/>
</dbReference>
<reference evidence="2" key="1">
    <citation type="submission" date="2023-03" db="EMBL/GenBank/DDBJ databases">
        <title>Actinorhabdospora filicis NBRC 111898.</title>
        <authorList>
            <person name="Ichikawa N."/>
            <person name="Sato H."/>
            <person name="Tonouchi N."/>
        </authorList>
    </citation>
    <scope>NUCLEOTIDE SEQUENCE</scope>
    <source>
        <strain evidence="2">NBRC 111898</strain>
    </source>
</reference>